<organism evidence="2 3">
    <name type="scientific">Methylobacterium tarhaniae</name>
    <dbReference type="NCBI Taxonomy" id="1187852"/>
    <lineage>
        <taxon>Bacteria</taxon>
        <taxon>Pseudomonadati</taxon>
        <taxon>Pseudomonadota</taxon>
        <taxon>Alphaproteobacteria</taxon>
        <taxon>Hyphomicrobiales</taxon>
        <taxon>Methylobacteriaceae</taxon>
        <taxon>Methylobacterium</taxon>
    </lineage>
</organism>
<evidence type="ECO:0000256" key="1">
    <source>
        <dbReference type="SAM" id="MobiDB-lite"/>
    </source>
</evidence>
<feature type="region of interest" description="Disordered" evidence="1">
    <location>
        <begin position="1"/>
        <end position="21"/>
    </location>
</feature>
<comment type="caution">
    <text evidence="2">The sequence shown here is derived from an EMBL/GenBank/DDBJ whole genome shotgun (WGS) entry which is preliminary data.</text>
</comment>
<gene>
    <name evidence="2" type="ORF">VQ03_01970</name>
</gene>
<dbReference type="AlphaFoldDB" id="A0A0J6TFH8"/>
<reference evidence="2 3" key="1">
    <citation type="submission" date="2015-03" db="EMBL/GenBank/DDBJ databases">
        <title>Genome sequencing of Methylobacterium tarhaniae DSM 25844.</title>
        <authorList>
            <person name="Chaudhry V."/>
            <person name="Patil P.B."/>
        </authorList>
    </citation>
    <scope>NUCLEOTIDE SEQUENCE [LARGE SCALE GENOMIC DNA]</scope>
    <source>
        <strain evidence="2 3">DSM 25844</strain>
    </source>
</reference>
<keyword evidence="3" id="KW-1185">Reference proteome</keyword>
<proteinExistence type="predicted"/>
<dbReference type="Proteomes" id="UP000036449">
    <property type="component" value="Unassembled WGS sequence"/>
</dbReference>
<accession>A0A0J6TFH8</accession>
<dbReference type="EMBL" id="LABZ01000012">
    <property type="protein sequence ID" value="KMO44667.1"/>
    <property type="molecule type" value="Genomic_DNA"/>
</dbReference>
<name>A0A0J6TFH8_9HYPH</name>
<evidence type="ECO:0000313" key="3">
    <source>
        <dbReference type="Proteomes" id="UP000036449"/>
    </source>
</evidence>
<evidence type="ECO:0000313" key="2">
    <source>
        <dbReference type="EMBL" id="KMO44667.1"/>
    </source>
</evidence>
<sequence>METRAMTVQSSSDDDARRPRSLARVRNEIVHGGLGTAISHGDVDGSVRNPEAMAGPPSARRIAWGLIGLRGRCERPIHDLEP</sequence>
<protein>
    <submittedName>
        <fullName evidence="2">Uncharacterized protein</fullName>
    </submittedName>
</protein>
<dbReference type="PATRIC" id="fig|1187852.3.peg.559"/>